<feature type="region of interest" description="Disordered" evidence="1">
    <location>
        <begin position="354"/>
        <end position="375"/>
    </location>
</feature>
<dbReference type="Proteomes" id="UP000596742">
    <property type="component" value="Unassembled WGS sequence"/>
</dbReference>
<protein>
    <submittedName>
        <fullName evidence="3">Uncharacterized protein</fullName>
    </submittedName>
</protein>
<keyword evidence="2" id="KW-0812">Transmembrane</keyword>
<feature type="transmembrane region" description="Helical" evidence="2">
    <location>
        <begin position="20"/>
        <end position="38"/>
    </location>
</feature>
<feature type="compositionally biased region" description="Polar residues" evidence="1">
    <location>
        <begin position="148"/>
        <end position="165"/>
    </location>
</feature>
<keyword evidence="2" id="KW-0472">Membrane</keyword>
<keyword evidence="2" id="KW-1133">Transmembrane helix</keyword>
<proteinExistence type="predicted"/>
<feature type="compositionally biased region" description="Polar residues" evidence="1">
    <location>
        <begin position="116"/>
        <end position="126"/>
    </location>
</feature>
<dbReference type="EMBL" id="UYJE01005527">
    <property type="protein sequence ID" value="VDI38013.1"/>
    <property type="molecule type" value="Genomic_DNA"/>
</dbReference>
<comment type="caution">
    <text evidence="3">The sequence shown here is derived from an EMBL/GenBank/DDBJ whole genome shotgun (WGS) entry which is preliminary data.</text>
</comment>
<sequence length="375" mass="40062">MDLRKTIPQCISPTTVRNMAAFVVIQICFLFMLMLGGVTCRFEVRDCEKKYSIIDFVLEEYNCKFRGDGLYTYEGVKDNIIIKKITFDRLTEKSFLFVDGDVDVVEIFGEASANSEESSTITTDKQPTTISPTSSSSSTSSVTVTSPNVKRTSRPATSNVESKTTGGADMNMCPTTPPMESTTVEAESSSIGWVVGFVVSCIDWMHAIFVLIITGVGLIFQFYRGLRQMYDDMQNPTPVINGPPAPLLPVIIGPPAPLLPVIIGPLPPVINGPPVALPPVINGPPVALPPVINGAPVALPPVINGPPAPLLPVIIGPLGPLPPVINGAPVALPPVINGPPAALPPVINGPPAALPQAPLRRSNRLKNKPDYYHNM</sequence>
<organism evidence="3 4">
    <name type="scientific">Mytilus galloprovincialis</name>
    <name type="common">Mediterranean mussel</name>
    <dbReference type="NCBI Taxonomy" id="29158"/>
    <lineage>
        <taxon>Eukaryota</taxon>
        <taxon>Metazoa</taxon>
        <taxon>Spiralia</taxon>
        <taxon>Lophotrochozoa</taxon>
        <taxon>Mollusca</taxon>
        <taxon>Bivalvia</taxon>
        <taxon>Autobranchia</taxon>
        <taxon>Pteriomorphia</taxon>
        <taxon>Mytilida</taxon>
        <taxon>Mytiloidea</taxon>
        <taxon>Mytilidae</taxon>
        <taxon>Mytilinae</taxon>
        <taxon>Mytilus</taxon>
    </lineage>
</organism>
<evidence type="ECO:0000256" key="2">
    <source>
        <dbReference type="SAM" id="Phobius"/>
    </source>
</evidence>
<name>A0A8B6ET53_MYTGA</name>
<feature type="transmembrane region" description="Helical" evidence="2">
    <location>
        <begin position="204"/>
        <end position="223"/>
    </location>
</feature>
<feature type="compositionally biased region" description="Low complexity" evidence="1">
    <location>
        <begin position="127"/>
        <end position="147"/>
    </location>
</feature>
<evidence type="ECO:0000256" key="1">
    <source>
        <dbReference type="SAM" id="MobiDB-lite"/>
    </source>
</evidence>
<gene>
    <name evidence="3" type="ORF">MGAL_10B049613</name>
</gene>
<accession>A0A8B6ET53</accession>
<evidence type="ECO:0000313" key="3">
    <source>
        <dbReference type="EMBL" id="VDI38013.1"/>
    </source>
</evidence>
<dbReference type="OrthoDB" id="6184423at2759"/>
<feature type="region of interest" description="Disordered" evidence="1">
    <location>
        <begin position="116"/>
        <end position="174"/>
    </location>
</feature>
<dbReference type="AlphaFoldDB" id="A0A8B6ET53"/>
<reference evidence="3" key="1">
    <citation type="submission" date="2018-11" db="EMBL/GenBank/DDBJ databases">
        <authorList>
            <person name="Alioto T."/>
            <person name="Alioto T."/>
        </authorList>
    </citation>
    <scope>NUCLEOTIDE SEQUENCE</scope>
</reference>
<keyword evidence="4" id="KW-1185">Reference proteome</keyword>
<evidence type="ECO:0000313" key="4">
    <source>
        <dbReference type="Proteomes" id="UP000596742"/>
    </source>
</evidence>